<keyword evidence="5" id="KW-0675">Receptor</keyword>
<dbReference type="Proteomes" id="UP001652624">
    <property type="component" value="Chromosome 1"/>
</dbReference>
<dbReference type="Gene3D" id="3.30.500.10">
    <property type="entry name" value="MHC class I-like antigen recognition-like"/>
    <property type="match status" value="1"/>
</dbReference>
<gene>
    <name evidence="5" type="primary">PROCR</name>
</gene>
<dbReference type="InterPro" id="IPR015669">
    <property type="entry name" value="Endothetial_C_recpt"/>
</dbReference>
<keyword evidence="2" id="KW-0472">Membrane</keyword>
<dbReference type="InterPro" id="IPR037055">
    <property type="entry name" value="MHC_I-like_Ag-recog_sf"/>
</dbReference>
<sequence length="220" mass="24340">MGQAGITLYKLASRFHLPLHWPTSIHLGSTTSPDSLTSFSCRLQPVKTPSLPDPGEIQNLSPRMLRTLLPLLALLFLPVCAFCSQQASDVPLTLSCFLGCDLLPEDPKAHVFFEVTMNGSSFLNFQPETATWVAASQKPSKVTTYILQQLNTYNSTRFEILEFLQDTCVQYVKDYSNVENLKENRTSHSYTSLVLGILMGCLIIAGVAVGIFLFTGGRRC</sequence>
<dbReference type="InterPro" id="IPR011162">
    <property type="entry name" value="MHC_I/II-like_Ag-recog"/>
</dbReference>
<name>A0ABM3X7I2_ERIEU</name>
<dbReference type="RefSeq" id="XP_060044788.1">
    <property type="nucleotide sequence ID" value="XM_060188805.1"/>
</dbReference>
<reference evidence="5" key="2">
    <citation type="submission" date="2025-08" db="UniProtKB">
        <authorList>
            <consortium name="RefSeq"/>
        </authorList>
    </citation>
    <scope>IDENTIFICATION</scope>
</reference>
<dbReference type="InterPro" id="IPR011161">
    <property type="entry name" value="MHC_I-like_Ag-recog"/>
</dbReference>
<accession>A0ABM3X7I2</accession>
<dbReference type="Pfam" id="PF16497">
    <property type="entry name" value="MHC_I_3"/>
    <property type="match status" value="1"/>
</dbReference>
<reference evidence="4" key="1">
    <citation type="submission" date="2025-05" db="UniProtKB">
        <authorList>
            <consortium name="RefSeq"/>
        </authorList>
    </citation>
    <scope>NUCLEOTIDE SEQUENCE [LARGE SCALE GENOMIC DNA]</scope>
</reference>
<evidence type="ECO:0000259" key="3">
    <source>
        <dbReference type="Pfam" id="PF16497"/>
    </source>
</evidence>
<keyword evidence="4" id="KW-1185">Reference proteome</keyword>
<dbReference type="PANTHER" id="PTHR15349">
    <property type="entry name" value="ENDOTHELIAL PROTEIN C RECEPTOR"/>
    <property type="match status" value="1"/>
</dbReference>
<dbReference type="GeneID" id="103113142"/>
<evidence type="ECO:0000313" key="5">
    <source>
        <dbReference type="RefSeq" id="XP_060044788.1"/>
    </source>
</evidence>
<dbReference type="SUPFAM" id="SSF54452">
    <property type="entry name" value="MHC antigen-recognition domain"/>
    <property type="match status" value="1"/>
</dbReference>
<keyword evidence="2" id="KW-1133">Transmembrane helix</keyword>
<protein>
    <submittedName>
        <fullName evidence="5">Endothelial protein C receptor isoform X2</fullName>
    </submittedName>
</protein>
<keyword evidence="1" id="KW-0325">Glycoprotein</keyword>
<evidence type="ECO:0000256" key="2">
    <source>
        <dbReference type="SAM" id="Phobius"/>
    </source>
</evidence>
<organism evidence="4 5">
    <name type="scientific">Erinaceus europaeus</name>
    <name type="common">Western European hedgehog</name>
    <dbReference type="NCBI Taxonomy" id="9365"/>
    <lineage>
        <taxon>Eukaryota</taxon>
        <taxon>Metazoa</taxon>
        <taxon>Chordata</taxon>
        <taxon>Craniata</taxon>
        <taxon>Vertebrata</taxon>
        <taxon>Euteleostomi</taxon>
        <taxon>Mammalia</taxon>
        <taxon>Eutheria</taxon>
        <taxon>Laurasiatheria</taxon>
        <taxon>Eulipotyphla</taxon>
        <taxon>Erinaceidae</taxon>
        <taxon>Erinaceinae</taxon>
        <taxon>Erinaceus</taxon>
    </lineage>
</organism>
<keyword evidence="2" id="KW-0812">Transmembrane</keyword>
<dbReference type="PANTHER" id="PTHR15349:SF0">
    <property type="entry name" value="ENDOTHELIAL PROTEIN C RECEPTOR"/>
    <property type="match status" value="1"/>
</dbReference>
<evidence type="ECO:0000256" key="1">
    <source>
        <dbReference type="ARBA" id="ARBA00023180"/>
    </source>
</evidence>
<proteinExistence type="predicted"/>
<feature type="domain" description="MHC class I-like antigen recognition-like" evidence="3">
    <location>
        <begin position="81"/>
        <end position="173"/>
    </location>
</feature>
<feature type="transmembrane region" description="Helical" evidence="2">
    <location>
        <begin position="190"/>
        <end position="214"/>
    </location>
</feature>
<evidence type="ECO:0000313" key="4">
    <source>
        <dbReference type="Proteomes" id="UP001652624"/>
    </source>
</evidence>